<gene>
    <name evidence="2" type="ORF">NFC81_15850</name>
</gene>
<dbReference type="Gene3D" id="3.40.50.1820">
    <property type="entry name" value="alpha/beta hydrolase"/>
    <property type="match status" value="1"/>
</dbReference>
<dbReference type="RefSeq" id="WP_304995453.1">
    <property type="nucleotide sequence ID" value="NZ_CP101717.1"/>
</dbReference>
<organism evidence="2">
    <name type="scientific">Salinispirillum sp. LH 10-3-1</name>
    <dbReference type="NCBI Taxonomy" id="2952525"/>
    <lineage>
        <taxon>Bacteria</taxon>
        <taxon>Pseudomonadati</taxon>
        <taxon>Pseudomonadota</taxon>
        <taxon>Gammaproteobacteria</taxon>
        <taxon>Oceanospirillales</taxon>
        <taxon>Saccharospirillaceae</taxon>
        <taxon>Salinispirillum</taxon>
    </lineage>
</organism>
<dbReference type="AlphaFoldDB" id="A0AB38YFP9"/>
<proteinExistence type="predicted"/>
<reference evidence="2" key="1">
    <citation type="submission" date="2022-07" db="EMBL/GenBank/DDBJ databases">
        <title>Complete genome sequence of Salinispirillum sp. LH10-3-1 capable of multiple carbohydrate inversion isolated from a soda lake.</title>
        <authorList>
            <person name="Liu J."/>
            <person name="Zhai Y."/>
            <person name="Zhang H."/>
            <person name="Yang H."/>
            <person name="Qu J."/>
            <person name="Li J."/>
        </authorList>
    </citation>
    <scope>NUCLEOTIDE SEQUENCE</scope>
    <source>
        <strain evidence="2">LH 10-3-1</strain>
    </source>
</reference>
<protein>
    <submittedName>
        <fullName evidence="2">Alpha/beta hydrolase</fullName>
    </submittedName>
</protein>
<dbReference type="InterPro" id="IPR022742">
    <property type="entry name" value="Hydrolase_4"/>
</dbReference>
<dbReference type="GO" id="GO:0016787">
    <property type="term" value="F:hydrolase activity"/>
    <property type="evidence" value="ECO:0007669"/>
    <property type="project" value="UniProtKB-KW"/>
</dbReference>
<dbReference type="InterPro" id="IPR029058">
    <property type="entry name" value="AB_hydrolase_fold"/>
</dbReference>
<dbReference type="InterPro" id="IPR051044">
    <property type="entry name" value="MAG_DAG_Lipase"/>
</dbReference>
<dbReference type="Pfam" id="PF12146">
    <property type="entry name" value="Hydrolase_4"/>
    <property type="match status" value="1"/>
</dbReference>
<evidence type="ECO:0000313" key="2">
    <source>
        <dbReference type="EMBL" id="WLD58166.1"/>
    </source>
</evidence>
<name>A0AB38YFP9_9GAMM</name>
<sequence>MMDFDWQWFPAESPRGVLVICHGMAEHHARYTPLAQYMVKHGWHVLTFDHPGHGSKADQPGYFGPAGWDAVTDRMAVMLTEAATRAPDLPLWLVGHSMGSFAVLDYACRFPLPTQCKGIALIATDSPQTLPSLALAGVTGLLGRVYGWTTSSKLLKALTFEAFNRHFKPNRTSDDWVCGDAAVVDAYQADPLCGFDCSIALWSELSHVFRRLSKNSHLKNLPASCQVVLLAGGKDPVGRFGKGPRALTQRLRKLGYSAELKLYPSMRHEILNEKDKSLVWADFQRMVSDLS</sequence>
<accession>A0AB38YFP9</accession>
<dbReference type="PANTHER" id="PTHR11614">
    <property type="entry name" value="PHOSPHOLIPASE-RELATED"/>
    <property type="match status" value="1"/>
</dbReference>
<feature type="domain" description="Serine aminopeptidase S33" evidence="1">
    <location>
        <begin position="13"/>
        <end position="275"/>
    </location>
</feature>
<dbReference type="EMBL" id="CP101717">
    <property type="protein sequence ID" value="WLD58166.1"/>
    <property type="molecule type" value="Genomic_DNA"/>
</dbReference>
<keyword evidence="2" id="KW-0378">Hydrolase</keyword>
<evidence type="ECO:0000259" key="1">
    <source>
        <dbReference type="Pfam" id="PF12146"/>
    </source>
</evidence>
<dbReference type="SUPFAM" id="SSF53474">
    <property type="entry name" value="alpha/beta-Hydrolases"/>
    <property type="match status" value="1"/>
</dbReference>